<organism evidence="2 3">
    <name type="scientific">Myotis davidii</name>
    <name type="common">David's myotis</name>
    <dbReference type="NCBI Taxonomy" id="225400"/>
    <lineage>
        <taxon>Eukaryota</taxon>
        <taxon>Metazoa</taxon>
        <taxon>Chordata</taxon>
        <taxon>Craniata</taxon>
        <taxon>Vertebrata</taxon>
        <taxon>Euteleostomi</taxon>
        <taxon>Mammalia</taxon>
        <taxon>Eutheria</taxon>
        <taxon>Laurasiatheria</taxon>
        <taxon>Chiroptera</taxon>
        <taxon>Yangochiroptera</taxon>
        <taxon>Vespertilionidae</taxon>
        <taxon>Myotis</taxon>
    </lineage>
</organism>
<evidence type="ECO:0000313" key="3">
    <source>
        <dbReference type="Proteomes" id="UP000010556"/>
    </source>
</evidence>
<dbReference type="InterPro" id="IPR019381">
    <property type="entry name" value="PACS1/2_C"/>
</dbReference>
<sequence>MSMTVVTKERNNRVMCFPKKTKDKDVKYQSQCLEGICHPICRANHAQNMLWVLVDGLEWDNMNLPRQALPHPPLRVLQSHLLSLSVPCPSPALAKP</sequence>
<dbReference type="PANTHER" id="PTHR13280">
    <property type="entry name" value="PHOSPHOFURIN ACIDIC CLUSTER SORTING PROTEIN"/>
    <property type="match status" value="1"/>
</dbReference>
<reference evidence="3" key="1">
    <citation type="journal article" date="2013" name="Science">
        <title>Comparative analysis of bat genomes provides insight into the evolution of flight and immunity.</title>
        <authorList>
            <person name="Zhang G."/>
            <person name="Cowled C."/>
            <person name="Shi Z."/>
            <person name="Huang Z."/>
            <person name="Bishop-Lilly K.A."/>
            <person name="Fang X."/>
            <person name="Wynne J.W."/>
            <person name="Xiong Z."/>
            <person name="Baker M.L."/>
            <person name="Zhao W."/>
            <person name="Tachedjian M."/>
            <person name="Zhu Y."/>
            <person name="Zhou P."/>
            <person name="Jiang X."/>
            <person name="Ng J."/>
            <person name="Yang L."/>
            <person name="Wu L."/>
            <person name="Xiao J."/>
            <person name="Feng Y."/>
            <person name="Chen Y."/>
            <person name="Sun X."/>
            <person name="Zhang Y."/>
            <person name="Marsh G.A."/>
            <person name="Crameri G."/>
            <person name="Broder C.C."/>
            <person name="Frey K.G."/>
            <person name="Wang L.F."/>
            <person name="Wang J."/>
        </authorList>
    </citation>
    <scope>NUCLEOTIDE SEQUENCE [LARGE SCALE GENOMIC DNA]</scope>
</reference>
<protein>
    <submittedName>
        <fullName evidence="2">Phosphofurin acidic cluster sorting protein 2</fullName>
    </submittedName>
</protein>
<dbReference type="GO" id="GO:0072659">
    <property type="term" value="P:protein localization to plasma membrane"/>
    <property type="evidence" value="ECO:0007669"/>
    <property type="project" value="TreeGrafter"/>
</dbReference>
<accession>L5LX70</accession>
<dbReference type="Pfam" id="PF10254">
    <property type="entry name" value="Pacs-1"/>
    <property type="match status" value="1"/>
</dbReference>
<evidence type="ECO:0000259" key="1">
    <source>
        <dbReference type="Pfam" id="PF10254"/>
    </source>
</evidence>
<evidence type="ECO:0000313" key="2">
    <source>
        <dbReference type="EMBL" id="ELK30999.1"/>
    </source>
</evidence>
<proteinExistence type="predicted"/>
<gene>
    <name evidence="2" type="ORF">MDA_GLEAN10011945</name>
</gene>
<dbReference type="AlphaFoldDB" id="L5LX70"/>
<dbReference type="EMBL" id="KB106575">
    <property type="protein sequence ID" value="ELK30999.1"/>
    <property type="molecule type" value="Genomic_DNA"/>
</dbReference>
<dbReference type="GO" id="GO:0044325">
    <property type="term" value="F:transmembrane transporter binding"/>
    <property type="evidence" value="ECO:0007669"/>
    <property type="project" value="TreeGrafter"/>
</dbReference>
<keyword evidence="3" id="KW-1185">Reference proteome</keyword>
<dbReference type="PANTHER" id="PTHR13280:SF15">
    <property type="entry name" value="PHOSPHOFURIN ACIDIC CLUSTER SORTING PROTEIN 2"/>
    <property type="match status" value="1"/>
</dbReference>
<name>L5LX70_MYODS</name>
<feature type="domain" description="Phosphofurin acidic cluster sorting protein 1/2 C-terminal" evidence="1">
    <location>
        <begin position="1"/>
        <end position="62"/>
    </location>
</feature>
<dbReference type="Proteomes" id="UP000010556">
    <property type="component" value="Unassembled WGS sequence"/>
</dbReference>